<evidence type="ECO:0000313" key="2">
    <source>
        <dbReference type="EMBL" id="KAF3845284.1"/>
    </source>
</evidence>
<feature type="region of interest" description="Disordered" evidence="1">
    <location>
        <begin position="1"/>
        <end position="88"/>
    </location>
</feature>
<dbReference type="AlphaFoldDB" id="A0A7J5Y778"/>
<feature type="compositionally biased region" description="Basic and acidic residues" evidence="1">
    <location>
        <begin position="44"/>
        <end position="60"/>
    </location>
</feature>
<reference evidence="2 3" key="1">
    <citation type="submission" date="2020-03" db="EMBL/GenBank/DDBJ databases">
        <title>Dissostichus mawsoni Genome sequencing and assembly.</title>
        <authorList>
            <person name="Park H."/>
        </authorList>
    </citation>
    <scope>NUCLEOTIDE SEQUENCE [LARGE SCALE GENOMIC DNA]</scope>
    <source>
        <strain evidence="2">DM0001</strain>
        <tissue evidence="2">Muscle</tissue>
    </source>
</reference>
<dbReference type="Proteomes" id="UP000518266">
    <property type="component" value="Unassembled WGS sequence"/>
</dbReference>
<comment type="caution">
    <text evidence="2">The sequence shown here is derived from an EMBL/GenBank/DDBJ whole genome shotgun (WGS) entry which is preliminary data.</text>
</comment>
<evidence type="ECO:0000313" key="3">
    <source>
        <dbReference type="Proteomes" id="UP000518266"/>
    </source>
</evidence>
<keyword evidence="3" id="KW-1185">Reference proteome</keyword>
<dbReference type="EMBL" id="JAAKFY010000015">
    <property type="protein sequence ID" value="KAF3845284.1"/>
    <property type="molecule type" value="Genomic_DNA"/>
</dbReference>
<feature type="compositionally biased region" description="Acidic residues" evidence="1">
    <location>
        <begin position="23"/>
        <end position="43"/>
    </location>
</feature>
<sequence length="109" mass="12175">MNLKQRRGVRELLHCVGSKYNGDSEEEEEGEGKEEEEGEEEEEVKDKARDVQNGSQEERSLVAVMKQESRGEGHVVEGPGDPVRPGVRSHAGDAVIRLVRRKLAAQLVR</sequence>
<proteinExistence type="predicted"/>
<organism evidence="2 3">
    <name type="scientific">Dissostichus mawsoni</name>
    <name type="common">Antarctic cod</name>
    <dbReference type="NCBI Taxonomy" id="36200"/>
    <lineage>
        <taxon>Eukaryota</taxon>
        <taxon>Metazoa</taxon>
        <taxon>Chordata</taxon>
        <taxon>Craniata</taxon>
        <taxon>Vertebrata</taxon>
        <taxon>Euteleostomi</taxon>
        <taxon>Actinopterygii</taxon>
        <taxon>Neopterygii</taxon>
        <taxon>Teleostei</taxon>
        <taxon>Neoteleostei</taxon>
        <taxon>Acanthomorphata</taxon>
        <taxon>Eupercaria</taxon>
        <taxon>Perciformes</taxon>
        <taxon>Notothenioidei</taxon>
        <taxon>Nototheniidae</taxon>
        <taxon>Dissostichus</taxon>
    </lineage>
</organism>
<gene>
    <name evidence="2" type="ORF">F7725_008447</name>
</gene>
<protein>
    <submittedName>
        <fullName evidence="2">Uncharacterized protein</fullName>
    </submittedName>
</protein>
<evidence type="ECO:0000256" key="1">
    <source>
        <dbReference type="SAM" id="MobiDB-lite"/>
    </source>
</evidence>
<accession>A0A7J5Y778</accession>
<name>A0A7J5Y778_DISMA</name>